<evidence type="ECO:0000313" key="4">
    <source>
        <dbReference type="Proteomes" id="UP000053681"/>
    </source>
</evidence>
<dbReference type="Proteomes" id="UP000053681">
    <property type="component" value="Unassembled WGS sequence"/>
</dbReference>
<evidence type="ECO:0000259" key="2">
    <source>
        <dbReference type="PROSITE" id="PS51462"/>
    </source>
</evidence>
<dbReference type="SUPFAM" id="SSF55811">
    <property type="entry name" value="Nudix"/>
    <property type="match status" value="1"/>
</dbReference>
<dbReference type="Gene3D" id="6.10.250.1120">
    <property type="match status" value="1"/>
</dbReference>
<reference evidence="3 4" key="1">
    <citation type="submission" date="2015-11" db="EMBL/GenBank/DDBJ databases">
        <title>Bacillus caseinolyticus sp nov.</title>
        <authorList>
            <person name="Dastager S.G."/>
            <person name="Mawlankar R."/>
        </authorList>
    </citation>
    <scope>NUCLEOTIDE SEQUENCE [LARGE SCALE GENOMIC DNA]</scope>
    <source>
        <strain evidence="3 4">SGD-V-76</strain>
    </source>
</reference>
<evidence type="ECO:0000256" key="1">
    <source>
        <dbReference type="ARBA" id="ARBA00005582"/>
    </source>
</evidence>
<organism evidence="3 4">
    <name type="scientific">Priestia veravalensis</name>
    <dbReference type="NCBI Taxonomy" id="1414648"/>
    <lineage>
        <taxon>Bacteria</taxon>
        <taxon>Bacillati</taxon>
        <taxon>Bacillota</taxon>
        <taxon>Bacilli</taxon>
        <taxon>Bacillales</taxon>
        <taxon>Bacillaceae</taxon>
        <taxon>Priestia</taxon>
    </lineage>
</organism>
<dbReference type="PANTHER" id="PTHR43736">
    <property type="entry name" value="ADP-RIBOSE PYROPHOSPHATASE"/>
    <property type="match status" value="1"/>
</dbReference>
<dbReference type="Pfam" id="PF12535">
    <property type="entry name" value="Nudix_N"/>
    <property type="match status" value="1"/>
</dbReference>
<sequence length="205" mass="23119">MEIKWLDWAKELQAIAQAGLTYSKDMYDIERFEMIRDLSIEMMAKQTGTPQKVVKELFANETGYATPKVDVRAVIFKGNKILMVKEKLDGHWALPGGWADIGLTAKEVAVKEVREEAGYNVQPIKLLAVLDKKCHPHPPSPYHVYKLFIQCEITGGSGESGMETSDVGFFAEDELPPLSVERNTESQIKQMFDCVKEANVPTYFD</sequence>
<dbReference type="AlphaFoldDB" id="A0A0V8JLB0"/>
<dbReference type="Gene3D" id="3.90.79.10">
    <property type="entry name" value="Nucleoside Triphosphate Pyrophosphohydrolase"/>
    <property type="match status" value="1"/>
</dbReference>
<gene>
    <name evidence="3" type="ORF">AS180_13275</name>
</gene>
<dbReference type="Pfam" id="PF00293">
    <property type="entry name" value="NUDIX"/>
    <property type="match status" value="1"/>
</dbReference>
<dbReference type="InterPro" id="IPR015797">
    <property type="entry name" value="NUDIX_hydrolase-like_dom_sf"/>
</dbReference>
<protein>
    <submittedName>
        <fullName evidence="3">ADP-ribose pyrophosphatase</fullName>
    </submittedName>
</protein>
<keyword evidence="4" id="KW-1185">Reference proteome</keyword>
<proteinExistence type="inferred from homology"/>
<dbReference type="PROSITE" id="PS51462">
    <property type="entry name" value="NUDIX"/>
    <property type="match status" value="1"/>
</dbReference>
<dbReference type="InterPro" id="IPR059176">
    <property type="entry name" value="UDP-X_N"/>
</dbReference>
<dbReference type="EMBL" id="LNQP01000044">
    <property type="protein sequence ID" value="KSU87440.1"/>
    <property type="molecule type" value="Genomic_DNA"/>
</dbReference>
<dbReference type="InterPro" id="IPR000086">
    <property type="entry name" value="NUDIX_hydrolase_dom"/>
</dbReference>
<accession>A0A0V8JLB0</accession>
<feature type="domain" description="Nudix hydrolase" evidence="2">
    <location>
        <begin position="66"/>
        <end position="192"/>
    </location>
</feature>
<comment type="caution">
    <text evidence="3">The sequence shown here is derived from an EMBL/GenBank/DDBJ whole genome shotgun (WGS) entry which is preliminary data.</text>
</comment>
<dbReference type="CDD" id="cd04672">
    <property type="entry name" value="NUDIX_CDP-Chase_like"/>
    <property type="match status" value="1"/>
</dbReference>
<dbReference type="RefSeq" id="WP_025908670.1">
    <property type="nucleotide sequence ID" value="NZ_KQ758659.1"/>
</dbReference>
<comment type="similarity">
    <text evidence="1">Belongs to the Nudix hydrolase family.</text>
</comment>
<name>A0A0V8JLB0_9BACI</name>
<evidence type="ECO:0000313" key="3">
    <source>
        <dbReference type="EMBL" id="KSU87440.1"/>
    </source>
</evidence>
<dbReference type="PANTHER" id="PTHR43736:SF1">
    <property type="entry name" value="DIHYDRONEOPTERIN TRIPHOSPHATE DIPHOSPHATASE"/>
    <property type="match status" value="1"/>
</dbReference>